<gene>
    <name evidence="6" type="ORF">NQ318_019377</name>
</gene>
<evidence type="ECO:0000256" key="4">
    <source>
        <dbReference type="RuleBase" id="RU000411"/>
    </source>
</evidence>
<dbReference type="InterPro" id="IPR042178">
    <property type="entry name" value="Serpin_sf_1"/>
</dbReference>
<evidence type="ECO:0000259" key="5">
    <source>
        <dbReference type="SMART" id="SM00093"/>
    </source>
</evidence>
<name>A0AAV8XNM2_9CUCU</name>
<dbReference type="CDD" id="cd19601">
    <property type="entry name" value="serpin42Da-like"/>
    <property type="match status" value="1"/>
</dbReference>
<dbReference type="AlphaFoldDB" id="A0AAV8XNM2"/>
<dbReference type="SUPFAM" id="SSF56574">
    <property type="entry name" value="Serpins"/>
    <property type="match status" value="1"/>
</dbReference>
<dbReference type="Pfam" id="PF00079">
    <property type="entry name" value="Serpin"/>
    <property type="match status" value="3"/>
</dbReference>
<dbReference type="InterPro" id="IPR000215">
    <property type="entry name" value="Serpin_fam"/>
</dbReference>
<keyword evidence="7" id="KW-1185">Reference proteome</keyword>
<sequence length="397" mass="44523">MAEENKALRSVLQGNGEFTKNLYKVLARESGNVFFSPISIHAILSLASQGSANQTKAAFTEVLKVPDLKVAAEGYKDVMTHLNSVNDVTLLIANKLFLKENYKLQKEFNSIATEHFFAEVQLLDFVKSEAAAKSINDWVEEKTNNKIKDLIDSGDLDESTRDDETINVDMMHISEKFFYKNDENLDAKVLELPYVNNSLSLIVILPNKRNGISELEEKLAGTDLTKITENISLTEIGLGDIFSRNANFSAMLDSPEELYVSKVVQKAFIEVNEEGVEAAAATGAIKRVLRCANFPEKFIADSPFVVILAAKGKIHKYNGFSEHQLLFYGKITNPSDIRYVKHDELWALSMIMATRAAFLPMRPEEFRADHPFVISLSRREGPLVHQLFSGRVNKPQV</sequence>
<proteinExistence type="inferred from homology"/>
<dbReference type="InterPro" id="IPR042185">
    <property type="entry name" value="Serpin_sf_2"/>
</dbReference>
<evidence type="ECO:0000313" key="6">
    <source>
        <dbReference type="EMBL" id="KAJ8940168.1"/>
    </source>
</evidence>
<evidence type="ECO:0000256" key="1">
    <source>
        <dbReference type="ARBA" id="ARBA00009500"/>
    </source>
</evidence>
<dbReference type="PANTHER" id="PTHR11461:SF211">
    <property type="entry name" value="GH10112P-RELATED"/>
    <property type="match status" value="1"/>
</dbReference>
<comment type="similarity">
    <text evidence="1 4">Belongs to the serpin family.</text>
</comment>
<reference evidence="6" key="1">
    <citation type="journal article" date="2023" name="Insect Mol. Biol.">
        <title>Genome sequencing provides insights into the evolution of gene families encoding plant cell wall-degrading enzymes in longhorned beetles.</title>
        <authorList>
            <person name="Shin N.R."/>
            <person name="Okamura Y."/>
            <person name="Kirsch R."/>
            <person name="Pauchet Y."/>
        </authorList>
    </citation>
    <scope>NUCLEOTIDE SEQUENCE</scope>
    <source>
        <strain evidence="6">AMC_N1</strain>
    </source>
</reference>
<dbReference type="EMBL" id="JAPWTK010000448">
    <property type="protein sequence ID" value="KAJ8940168.1"/>
    <property type="molecule type" value="Genomic_DNA"/>
</dbReference>
<dbReference type="PROSITE" id="PS00284">
    <property type="entry name" value="SERPIN"/>
    <property type="match status" value="1"/>
</dbReference>
<dbReference type="Proteomes" id="UP001162162">
    <property type="component" value="Unassembled WGS sequence"/>
</dbReference>
<dbReference type="InterPro" id="IPR023795">
    <property type="entry name" value="Serpin_CS"/>
</dbReference>
<keyword evidence="2" id="KW-0646">Protease inhibitor</keyword>
<dbReference type="Gene3D" id="2.30.39.10">
    <property type="entry name" value="Alpha-1-antitrypsin, domain 1"/>
    <property type="match status" value="3"/>
</dbReference>
<evidence type="ECO:0000256" key="2">
    <source>
        <dbReference type="ARBA" id="ARBA00022690"/>
    </source>
</evidence>
<accession>A0AAV8XNM2</accession>
<organism evidence="6 7">
    <name type="scientific">Aromia moschata</name>
    <dbReference type="NCBI Taxonomy" id="1265417"/>
    <lineage>
        <taxon>Eukaryota</taxon>
        <taxon>Metazoa</taxon>
        <taxon>Ecdysozoa</taxon>
        <taxon>Arthropoda</taxon>
        <taxon>Hexapoda</taxon>
        <taxon>Insecta</taxon>
        <taxon>Pterygota</taxon>
        <taxon>Neoptera</taxon>
        <taxon>Endopterygota</taxon>
        <taxon>Coleoptera</taxon>
        <taxon>Polyphaga</taxon>
        <taxon>Cucujiformia</taxon>
        <taxon>Chrysomeloidea</taxon>
        <taxon>Cerambycidae</taxon>
        <taxon>Cerambycinae</taxon>
        <taxon>Callichromatini</taxon>
        <taxon>Aromia</taxon>
    </lineage>
</organism>
<evidence type="ECO:0000313" key="7">
    <source>
        <dbReference type="Proteomes" id="UP001162162"/>
    </source>
</evidence>
<evidence type="ECO:0000256" key="3">
    <source>
        <dbReference type="ARBA" id="ARBA00022900"/>
    </source>
</evidence>
<dbReference type="InterPro" id="IPR036186">
    <property type="entry name" value="Serpin_sf"/>
</dbReference>
<feature type="domain" description="Serpin" evidence="5">
    <location>
        <begin position="20"/>
        <end position="334"/>
    </location>
</feature>
<keyword evidence="3" id="KW-0722">Serine protease inhibitor</keyword>
<dbReference type="InterPro" id="IPR023796">
    <property type="entry name" value="Serpin_dom"/>
</dbReference>
<dbReference type="Gene3D" id="3.30.497.10">
    <property type="entry name" value="Antithrombin, subunit I, domain 2"/>
    <property type="match status" value="2"/>
</dbReference>
<dbReference type="GO" id="GO:0005615">
    <property type="term" value="C:extracellular space"/>
    <property type="evidence" value="ECO:0007669"/>
    <property type="project" value="InterPro"/>
</dbReference>
<dbReference type="GO" id="GO:0004867">
    <property type="term" value="F:serine-type endopeptidase inhibitor activity"/>
    <property type="evidence" value="ECO:0007669"/>
    <property type="project" value="UniProtKB-KW"/>
</dbReference>
<dbReference type="PANTHER" id="PTHR11461">
    <property type="entry name" value="SERINE PROTEASE INHIBITOR, SERPIN"/>
    <property type="match status" value="1"/>
</dbReference>
<protein>
    <recommendedName>
        <fullName evidence="5">Serpin domain-containing protein</fullName>
    </recommendedName>
</protein>
<comment type="caution">
    <text evidence="6">The sequence shown here is derived from an EMBL/GenBank/DDBJ whole genome shotgun (WGS) entry which is preliminary data.</text>
</comment>
<dbReference type="SMART" id="SM00093">
    <property type="entry name" value="SERPIN"/>
    <property type="match status" value="1"/>
</dbReference>